<proteinExistence type="predicted"/>
<dbReference type="RefSeq" id="XP_018297826.1">
    <property type="nucleotide sequence ID" value="XM_018428800.1"/>
</dbReference>
<accession>A0A162Q3V1</accession>
<dbReference type="Gene3D" id="3.40.50.300">
    <property type="entry name" value="P-loop containing nucleotide triphosphate hydrolases"/>
    <property type="match status" value="1"/>
</dbReference>
<dbReference type="GO" id="GO:0000722">
    <property type="term" value="P:telomere maintenance via recombination"/>
    <property type="evidence" value="ECO:0007669"/>
    <property type="project" value="TreeGrafter"/>
</dbReference>
<dbReference type="GO" id="GO:0000794">
    <property type="term" value="C:condensed nuclear chromosome"/>
    <property type="evidence" value="ECO:0007669"/>
    <property type="project" value="TreeGrafter"/>
</dbReference>
<dbReference type="OrthoDB" id="18797at2759"/>
<name>A0A162Q3V1_PHYB8</name>
<dbReference type="EMBL" id="KV440972">
    <property type="protein sequence ID" value="OAD79786.1"/>
    <property type="molecule type" value="Genomic_DNA"/>
</dbReference>
<dbReference type="GO" id="GO:0070192">
    <property type="term" value="P:chromosome organization involved in meiotic cell cycle"/>
    <property type="evidence" value="ECO:0007669"/>
    <property type="project" value="TreeGrafter"/>
</dbReference>
<dbReference type="VEuPathDB" id="FungiDB:PHYBLDRAFT_121424"/>
<dbReference type="GO" id="GO:0006302">
    <property type="term" value="P:double-strand break repair"/>
    <property type="evidence" value="ECO:0007669"/>
    <property type="project" value="TreeGrafter"/>
</dbReference>
<dbReference type="Proteomes" id="UP000077315">
    <property type="component" value="Unassembled WGS sequence"/>
</dbReference>
<keyword evidence="3" id="KW-1185">Reference proteome</keyword>
<evidence type="ECO:0000256" key="1">
    <source>
        <dbReference type="SAM" id="Coils"/>
    </source>
</evidence>
<dbReference type="STRING" id="763407.A0A162Q3V1"/>
<dbReference type="GO" id="GO:0030870">
    <property type="term" value="C:Mre11 complex"/>
    <property type="evidence" value="ECO:0007669"/>
    <property type="project" value="TreeGrafter"/>
</dbReference>
<dbReference type="InterPro" id="IPR027417">
    <property type="entry name" value="P-loop_NTPase"/>
</dbReference>
<dbReference type="PANTHER" id="PTHR18867">
    <property type="entry name" value="RAD50"/>
    <property type="match status" value="1"/>
</dbReference>
<dbReference type="AlphaFoldDB" id="A0A162Q3V1"/>
<gene>
    <name evidence="2" type="ORF">PHYBLDRAFT_121424</name>
</gene>
<protein>
    <submittedName>
        <fullName evidence="2">Uncharacterized protein</fullName>
    </submittedName>
</protein>
<evidence type="ECO:0000313" key="3">
    <source>
        <dbReference type="Proteomes" id="UP000077315"/>
    </source>
</evidence>
<dbReference type="GO" id="GO:0003691">
    <property type="term" value="F:double-stranded telomeric DNA binding"/>
    <property type="evidence" value="ECO:0007669"/>
    <property type="project" value="TreeGrafter"/>
</dbReference>
<dbReference type="SUPFAM" id="SSF52540">
    <property type="entry name" value="P-loop containing nucleoside triphosphate hydrolases"/>
    <property type="match status" value="1"/>
</dbReference>
<dbReference type="InParanoid" id="A0A162Q3V1"/>
<dbReference type="GO" id="GO:0007004">
    <property type="term" value="P:telomere maintenance via telomerase"/>
    <property type="evidence" value="ECO:0007669"/>
    <property type="project" value="TreeGrafter"/>
</dbReference>
<dbReference type="Pfam" id="PF13558">
    <property type="entry name" value="SbcC_Walker_B"/>
    <property type="match status" value="1"/>
</dbReference>
<organism evidence="2 3">
    <name type="scientific">Phycomyces blakesleeanus (strain ATCC 8743b / DSM 1359 / FGSC 10004 / NBRC 33097 / NRRL 1555)</name>
    <dbReference type="NCBI Taxonomy" id="763407"/>
    <lineage>
        <taxon>Eukaryota</taxon>
        <taxon>Fungi</taxon>
        <taxon>Fungi incertae sedis</taxon>
        <taxon>Mucoromycota</taxon>
        <taxon>Mucoromycotina</taxon>
        <taxon>Mucoromycetes</taxon>
        <taxon>Mucorales</taxon>
        <taxon>Phycomycetaceae</taxon>
        <taxon>Phycomyces</taxon>
    </lineage>
</organism>
<dbReference type="GO" id="GO:0051880">
    <property type="term" value="F:G-quadruplex DNA binding"/>
    <property type="evidence" value="ECO:0007669"/>
    <property type="project" value="TreeGrafter"/>
</dbReference>
<dbReference type="GeneID" id="28989706"/>
<dbReference type="GO" id="GO:0043047">
    <property type="term" value="F:single-stranded telomeric DNA binding"/>
    <property type="evidence" value="ECO:0007669"/>
    <property type="project" value="TreeGrafter"/>
</dbReference>
<dbReference type="PANTHER" id="PTHR18867:SF12">
    <property type="entry name" value="DNA REPAIR PROTEIN RAD50"/>
    <property type="match status" value="1"/>
</dbReference>
<feature type="coiled-coil region" evidence="1">
    <location>
        <begin position="10"/>
        <end position="69"/>
    </location>
</feature>
<keyword evidence="1" id="KW-0175">Coiled coil</keyword>
<sequence>MERENFAGSNNTLQHEIQHLEKTRSNLSEERASISGAIAQIEEQKENYREELEGTYKNAESEYLRMTFEVRMREGQLSDVKKYKTGYEMAIVEKQSDKIKEINQVIKELWEKTYTGSDIEYMAIRTDLDDISPGDTTAHTFNYKVVMGKDGEEVNARGRLSAGQKAMASIIIRLALADVFYTDCSAIALDEPTTNLDHDNIQSLASGIANLVKDRLQHRGFQLIIITHDEKFVNTLATQGLANNFYRVCKDDNKYSTIELQNSTVIE</sequence>
<reference evidence="3" key="1">
    <citation type="submission" date="2015-06" db="EMBL/GenBank/DDBJ databases">
        <title>Expansion of signal transduction pathways in fungi by whole-genome duplication.</title>
        <authorList>
            <consortium name="DOE Joint Genome Institute"/>
            <person name="Corrochano L.M."/>
            <person name="Kuo A."/>
            <person name="Marcet-Houben M."/>
            <person name="Polaino S."/>
            <person name="Salamov A."/>
            <person name="Villalobos J.M."/>
            <person name="Alvarez M.I."/>
            <person name="Avalos J."/>
            <person name="Benito E.P."/>
            <person name="Benoit I."/>
            <person name="Burger G."/>
            <person name="Camino L.P."/>
            <person name="Canovas D."/>
            <person name="Cerda-Olmedo E."/>
            <person name="Cheng J.-F."/>
            <person name="Dominguez A."/>
            <person name="Elias M."/>
            <person name="Eslava A.P."/>
            <person name="Glaser F."/>
            <person name="Grimwood J."/>
            <person name="Gutierrez G."/>
            <person name="Heitman J."/>
            <person name="Henrissat B."/>
            <person name="Iturriaga E.A."/>
            <person name="Lang B.F."/>
            <person name="Lavin J.L."/>
            <person name="Lee S."/>
            <person name="Li W."/>
            <person name="Lindquist E."/>
            <person name="Lopez-Garcia S."/>
            <person name="Luque E.M."/>
            <person name="Marcos A.T."/>
            <person name="Martin J."/>
            <person name="McCluskey K."/>
            <person name="Medina H.R."/>
            <person name="Miralles-Duran A."/>
            <person name="Miyazaki A."/>
            <person name="Munoz-Torres E."/>
            <person name="Oguiza J.A."/>
            <person name="Ohm R."/>
            <person name="Olmedo M."/>
            <person name="Orejas M."/>
            <person name="Ortiz-Castellanos L."/>
            <person name="Pisabarro A.G."/>
            <person name="Rodriguez-Romero J."/>
            <person name="Ruiz-Herrera J."/>
            <person name="Ruiz-Vazquez R."/>
            <person name="Sanz C."/>
            <person name="Schackwitz W."/>
            <person name="Schmutz J."/>
            <person name="Shahriari M."/>
            <person name="Shelest E."/>
            <person name="Silva-Franco F."/>
            <person name="Soanes D."/>
            <person name="Syed K."/>
            <person name="Tagua V.G."/>
            <person name="Talbot N.J."/>
            <person name="Thon M."/>
            <person name="De vries R.P."/>
            <person name="Wiebenga A."/>
            <person name="Yadav J.S."/>
            <person name="Braun E.L."/>
            <person name="Baker S."/>
            <person name="Garre V."/>
            <person name="Horwitz B."/>
            <person name="Torres-Martinez S."/>
            <person name="Idnurm A."/>
            <person name="Herrera-Estrella A."/>
            <person name="Gabaldon T."/>
            <person name="Grigoriev I.V."/>
        </authorList>
    </citation>
    <scope>NUCLEOTIDE SEQUENCE [LARGE SCALE GENOMIC DNA]</scope>
    <source>
        <strain evidence="3">NRRL 1555(-)</strain>
    </source>
</reference>
<evidence type="ECO:0000313" key="2">
    <source>
        <dbReference type="EMBL" id="OAD79786.1"/>
    </source>
</evidence>